<sequence>MQAVQLQLLIMSQLPQMREPHTMKNLFMDFAAIFCR</sequence>
<dbReference type="Proteomes" id="UP000270924">
    <property type="component" value="Unassembled WGS sequence"/>
</dbReference>
<proteinExistence type="predicted"/>
<accession>A0A3P7GF58</accession>
<reference evidence="1 2" key="1">
    <citation type="submission" date="2018-11" db="EMBL/GenBank/DDBJ databases">
        <authorList>
            <consortium name="Pathogen Informatics"/>
        </authorList>
    </citation>
    <scope>NUCLEOTIDE SEQUENCE [LARGE SCALE GENOMIC DNA]</scope>
</reference>
<dbReference type="AlphaFoldDB" id="A0A3P7GF58"/>
<keyword evidence="2" id="KW-1185">Reference proteome</keyword>
<evidence type="ECO:0000313" key="2">
    <source>
        <dbReference type="Proteomes" id="UP000270924"/>
    </source>
</evidence>
<organism evidence="1 2">
    <name type="scientific">Wuchereria bancrofti</name>
    <dbReference type="NCBI Taxonomy" id="6293"/>
    <lineage>
        <taxon>Eukaryota</taxon>
        <taxon>Metazoa</taxon>
        <taxon>Ecdysozoa</taxon>
        <taxon>Nematoda</taxon>
        <taxon>Chromadorea</taxon>
        <taxon>Rhabditida</taxon>
        <taxon>Spirurina</taxon>
        <taxon>Spiruromorpha</taxon>
        <taxon>Filarioidea</taxon>
        <taxon>Onchocercidae</taxon>
        <taxon>Wuchereria</taxon>
    </lineage>
</organism>
<dbReference type="InParanoid" id="A0A3P7GF58"/>
<gene>
    <name evidence="1" type="ORF">WBA_LOCUS11146</name>
</gene>
<name>A0A3P7GF58_WUCBA</name>
<protein>
    <submittedName>
        <fullName evidence="1">Uncharacterized protein</fullName>
    </submittedName>
</protein>
<evidence type="ECO:0000313" key="1">
    <source>
        <dbReference type="EMBL" id="VDM20265.1"/>
    </source>
</evidence>
<dbReference type="EMBL" id="UYWW01012280">
    <property type="protein sequence ID" value="VDM20265.1"/>
    <property type="molecule type" value="Genomic_DNA"/>
</dbReference>